<dbReference type="InterPro" id="IPR011990">
    <property type="entry name" value="TPR-like_helical_dom_sf"/>
</dbReference>
<accession>A0A9D5Q659</accession>
<dbReference type="Pfam" id="PF00027">
    <property type="entry name" value="cNMP_binding"/>
    <property type="match status" value="2"/>
</dbReference>
<dbReference type="SUPFAM" id="SSF48452">
    <property type="entry name" value="TPR-like"/>
    <property type="match status" value="1"/>
</dbReference>
<dbReference type="Proteomes" id="UP000649604">
    <property type="component" value="Unassembled WGS sequence"/>
</dbReference>
<reference evidence="2" key="1">
    <citation type="submission" date="2019-11" db="EMBL/GenBank/DDBJ databases">
        <title>Microbial mats filling the niche in hypersaline microbial mats.</title>
        <authorList>
            <person name="Wong H.L."/>
            <person name="Macleod F.I."/>
            <person name="White R.A. III"/>
            <person name="Burns B.P."/>
        </authorList>
    </citation>
    <scope>NUCLEOTIDE SEQUENCE</scope>
    <source>
        <strain evidence="2">Rbin_158</strain>
    </source>
</reference>
<dbReference type="PANTHER" id="PTHR24567:SF74">
    <property type="entry name" value="HTH-TYPE TRANSCRIPTIONAL REGULATOR ARCR"/>
    <property type="match status" value="1"/>
</dbReference>
<dbReference type="PROSITE" id="PS50042">
    <property type="entry name" value="CNMP_BINDING_3"/>
    <property type="match status" value="2"/>
</dbReference>
<proteinExistence type="predicted"/>
<dbReference type="PROSITE" id="PS00889">
    <property type="entry name" value="CNMP_BINDING_2"/>
    <property type="match status" value="1"/>
</dbReference>
<gene>
    <name evidence="2" type="ORF">GF339_08295</name>
</gene>
<dbReference type="InterPro" id="IPR014710">
    <property type="entry name" value="RmlC-like_jellyroll"/>
</dbReference>
<dbReference type="SMART" id="SM00100">
    <property type="entry name" value="cNMP"/>
    <property type="match status" value="2"/>
</dbReference>
<feature type="domain" description="Cyclic nucleotide-binding" evidence="1">
    <location>
        <begin position="150"/>
        <end position="252"/>
    </location>
</feature>
<comment type="caution">
    <text evidence="2">The sequence shown here is derived from an EMBL/GenBank/DDBJ whole genome shotgun (WGS) entry which is preliminary data.</text>
</comment>
<dbReference type="GO" id="GO:0005829">
    <property type="term" value="C:cytosol"/>
    <property type="evidence" value="ECO:0007669"/>
    <property type="project" value="TreeGrafter"/>
</dbReference>
<sequence length="429" mass="47202">MAQDLQADIEKYQRRIAERPQLSEQTIPMHLTLGKLYERAGNKTEASQEFAKVALFYADHGNIIKAMAAAQLLVRLDPDNEEILDRLGELYFQRKTVSDDQLQDYHESIKHIEALHVDPKASAAQEEARPDAPTGDDAAEVIASLKQVPLLAKLSVSELRGIYANAILHHCAANEPILSAGNTQRALFVILQGSVKVFGKDKDQRSTLLATLKAGTSFGEFALFGKIDSRLSVIAEQASTVLEIPRDIVLKLAKNRPALTDTLKTLFRQRILDTALARVPLFSQLNPQDRQKIISHFSPIKAKAGTTLVREAEPGDSMYFLLAGKVGVYTSLDEAEEESGSDGKDEALLLATLKNGDFFGEQALVTNEPRSATVTALTDVTLLKLSKSDLETVMTDHPWIESTLQIEAYQNLMNKKLSILDQLATPADG</sequence>
<dbReference type="InterPro" id="IPR050397">
    <property type="entry name" value="Env_Response_Regulators"/>
</dbReference>
<protein>
    <submittedName>
        <fullName evidence="2">Cyclic nucleotide-binding domain-containing protein</fullName>
    </submittedName>
</protein>
<organism evidence="2 3">
    <name type="scientific">candidate division KSB3 bacterium</name>
    <dbReference type="NCBI Taxonomy" id="2044937"/>
    <lineage>
        <taxon>Bacteria</taxon>
        <taxon>candidate division KSB3</taxon>
    </lineage>
</organism>
<name>A0A9D5Q659_9BACT</name>
<dbReference type="GO" id="GO:0003700">
    <property type="term" value="F:DNA-binding transcription factor activity"/>
    <property type="evidence" value="ECO:0007669"/>
    <property type="project" value="TreeGrafter"/>
</dbReference>
<dbReference type="PANTHER" id="PTHR24567">
    <property type="entry name" value="CRP FAMILY TRANSCRIPTIONAL REGULATORY PROTEIN"/>
    <property type="match status" value="1"/>
</dbReference>
<dbReference type="InterPro" id="IPR000595">
    <property type="entry name" value="cNMP-bd_dom"/>
</dbReference>
<dbReference type="CDD" id="cd00038">
    <property type="entry name" value="CAP_ED"/>
    <property type="match status" value="2"/>
</dbReference>
<dbReference type="Gene3D" id="1.25.40.10">
    <property type="entry name" value="Tetratricopeptide repeat domain"/>
    <property type="match status" value="1"/>
</dbReference>
<evidence type="ECO:0000313" key="2">
    <source>
        <dbReference type="EMBL" id="MBD3324571.1"/>
    </source>
</evidence>
<dbReference type="SUPFAM" id="SSF51206">
    <property type="entry name" value="cAMP-binding domain-like"/>
    <property type="match status" value="2"/>
</dbReference>
<feature type="domain" description="Cyclic nucleotide-binding" evidence="1">
    <location>
        <begin position="281"/>
        <end position="394"/>
    </location>
</feature>
<dbReference type="Gene3D" id="2.60.120.10">
    <property type="entry name" value="Jelly Rolls"/>
    <property type="match status" value="2"/>
</dbReference>
<evidence type="ECO:0000313" key="3">
    <source>
        <dbReference type="Proteomes" id="UP000649604"/>
    </source>
</evidence>
<dbReference type="AlphaFoldDB" id="A0A9D5Q659"/>
<dbReference type="InterPro" id="IPR018490">
    <property type="entry name" value="cNMP-bd_dom_sf"/>
</dbReference>
<dbReference type="InterPro" id="IPR018488">
    <property type="entry name" value="cNMP-bd_CS"/>
</dbReference>
<evidence type="ECO:0000259" key="1">
    <source>
        <dbReference type="PROSITE" id="PS50042"/>
    </source>
</evidence>
<dbReference type="EMBL" id="WJJP01000261">
    <property type="protein sequence ID" value="MBD3324571.1"/>
    <property type="molecule type" value="Genomic_DNA"/>
</dbReference>
<dbReference type="PRINTS" id="PR00103">
    <property type="entry name" value="CAMPKINASE"/>
</dbReference>